<keyword evidence="2" id="KW-0472">Membrane</keyword>
<gene>
    <name evidence="3" type="ORF">LGLO00237_LOCUS29890</name>
</gene>
<protein>
    <submittedName>
        <fullName evidence="3">Uncharacterized protein</fullName>
    </submittedName>
</protein>
<dbReference type="AlphaFoldDB" id="A0A7S3ZBJ4"/>
<name>A0A7S3ZBJ4_9EUKA</name>
<keyword evidence="2" id="KW-0812">Transmembrane</keyword>
<feature type="compositionally biased region" description="Basic and acidic residues" evidence="1">
    <location>
        <begin position="253"/>
        <end position="271"/>
    </location>
</feature>
<feature type="transmembrane region" description="Helical" evidence="2">
    <location>
        <begin position="51"/>
        <end position="75"/>
    </location>
</feature>
<feature type="compositionally biased region" description="Basic and acidic residues" evidence="1">
    <location>
        <begin position="283"/>
        <end position="298"/>
    </location>
</feature>
<evidence type="ECO:0000256" key="1">
    <source>
        <dbReference type="SAM" id="MobiDB-lite"/>
    </source>
</evidence>
<dbReference type="EMBL" id="HBIV01042545">
    <property type="protein sequence ID" value="CAE0678109.1"/>
    <property type="molecule type" value="Transcribed_RNA"/>
</dbReference>
<reference evidence="3" key="1">
    <citation type="submission" date="2021-01" db="EMBL/GenBank/DDBJ databases">
        <authorList>
            <person name="Corre E."/>
            <person name="Pelletier E."/>
            <person name="Niang G."/>
            <person name="Scheremetjew M."/>
            <person name="Finn R."/>
            <person name="Kale V."/>
            <person name="Holt S."/>
            <person name="Cochrane G."/>
            <person name="Meng A."/>
            <person name="Brown T."/>
            <person name="Cohen L."/>
        </authorList>
    </citation>
    <scope>NUCLEOTIDE SEQUENCE</scope>
    <source>
        <strain evidence="3">CCCM811</strain>
    </source>
</reference>
<organism evidence="3">
    <name type="scientific">Lotharella globosa</name>
    <dbReference type="NCBI Taxonomy" id="91324"/>
    <lineage>
        <taxon>Eukaryota</taxon>
        <taxon>Sar</taxon>
        <taxon>Rhizaria</taxon>
        <taxon>Cercozoa</taxon>
        <taxon>Chlorarachniophyceae</taxon>
        <taxon>Lotharella</taxon>
    </lineage>
</organism>
<accession>A0A7S3ZBJ4</accession>
<sequence>MLTVKATDFAGFPCGAVIGFGLALVAIELNLQGFIDFRTALEKWNINIGNIVTFLCLVYIAILCVDFVILVHGFYQWLKRKGFARLLCCCWGIGCCHRTSIIGTVLLWLTLVLLLGQISFGLLCAIAFFGLQSICSAAVDKVKDVNLTESFSDFYQTSGMQTMIQFVSEKPLNLKIATEVESTAIDATATADDFITALEKFCDQFGDDIVRATLLICIGAFIATIAQVIMLVYQSKYYMIWWYEEEVHKHKKTDSEENKVEGLEENSRDQYEIEMLPGVTSGMDKRESKAALRKKGGEDSLPGTL</sequence>
<keyword evidence="2" id="KW-1133">Transmembrane helix</keyword>
<feature type="region of interest" description="Disordered" evidence="1">
    <location>
        <begin position="253"/>
        <end position="305"/>
    </location>
</feature>
<proteinExistence type="predicted"/>
<evidence type="ECO:0000313" key="3">
    <source>
        <dbReference type="EMBL" id="CAE0678109.1"/>
    </source>
</evidence>
<feature type="transmembrane region" description="Helical" evidence="2">
    <location>
        <begin position="209"/>
        <end position="233"/>
    </location>
</feature>
<feature type="transmembrane region" description="Helical" evidence="2">
    <location>
        <begin position="12"/>
        <end position="31"/>
    </location>
</feature>
<evidence type="ECO:0000256" key="2">
    <source>
        <dbReference type="SAM" id="Phobius"/>
    </source>
</evidence>
<feature type="transmembrane region" description="Helical" evidence="2">
    <location>
        <begin position="106"/>
        <end position="131"/>
    </location>
</feature>